<accession>A0ABP2ZL98</accession>
<comment type="caution">
    <text evidence="2">The sequence shown here is derived from an EMBL/GenBank/DDBJ whole genome shotgun (WGS) entry which is preliminary data.</text>
</comment>
<evidence type="ECO:0008006" key="4">
    <source>
        <dbReference type="Google" id="ProtNLM"/>
    </source>
</evidence>
<protein>
    <recommendedName>
        <fullName evidence="4">Lysozyme inhibitor LprI N-terminal domain-containing protein</fullName>
    </recommendedName>
</protein>
<dbReference type="Gene3D" id="1.20.1270.180">
    <property type="match status" value="1"/>
</dbReference>
<evidence type="ECO:0000256" key="1">
    <source>
        <dbReference type="SAM" id="SignalP"/>
    </source>
</evidence>
<sequence length="162" mass="18476">MQQYQGKVLSMKKTVIIFLIMMASPAVFSADNHDISEGPEIESCWRNQQDRGQAATCLHELNDKSNKSLDALIEKTVKQIKENNTGPVYKGNDAELTIGDVFSKHFLASQQSWKSYRNDFCLGVGSQIGEDAYDYWPSIYQCQINLNRRHAEEIKMLHADEK</sequence>
<keyword evidence="3" id="KW-1185">Reference proteome</keyword>
<evidence type="ECO:0000313" key="2">
    <source>
        <dbReference type="EMBL" id="ESS56599.1"/>
    </source>
</evidence>
<name>A0ABP2ZL98_ENTCL</name>
<feature type="chain" id="PRO_5047515250" description="Lysozyme inhibitor LprI N-terminal domain-containing protein" evidence="1">
    <location>
        <begin position="30"/>
        <end position="162"/>
    </location>
</feature>
<dbReference type="EMBL" id="AXOM01000051">
    <property type="protein sequence ID" value="ESS56599.1"/>
    <property type="molecule type" value="Genomic_DNA"/>
</dbReference>
<organism evidence="2 3">
    <name type="scientific">Enterobacter cloacae S611</name>
    <dbReference type="NCBI Taxonomy" id="1399146"/>
    <lineage>
        <taxon>Bacteria</taxon>
        <taxon>Pseudomonadati</taxon>
        <taxon>Pseudomonadota</taxon>
        <taxon>Gammaproteobacteria</taxon>
        <taxon>Enterobacterales</taxon>
        <taxon>Enterobacteriaceae</taxon>
        <taxon>Enterobacter</taxon>
        <taxon>Enterobacter cloacae complex</taxon>
    </lineage>
</organism>
<proteinExistence type="predicted"/>
<feature type="signal peptide" evidence="1">
    <location>
        <begin position="1"/>
        <end position="29"/>
    </location>
</feature>
<evidence type="ECO:0000313" key="3">
    <source>
        <dbReference type="Proteomes" id="UP000017834"/>
    </source>
</evidence>
<gene>
    <name evidence="2" type="ORF">EDP2_600</name>
</gene>
<dbReference type="Proteomes" id="UP000017834">
    <property type="component" value="Unassembled WGS sequence"/>
</dbReference>
<keyword evidence="1" id="KW-0732">Signal</keyword>
<reference evidence="2 3" key="1">
    <citation type="journal article" date="2014" name="Genome Announc.">
        <title>Draft Genome Sequence of Enterobacter cloacae Strain S611.</title>
        <authorList>
            <person name="Wang D."/>
            <person name="Han C.S."/>
            <person name="Dichosa A.E."/>
            <person name="Gleasner C.D."/>
            <person name="Johnson S.L."/>
            <person name="Daligault H.E."/>
            <person name="Davenport K.W."/>
            <person name="Li P.E."/>
            <person name="Pierson E.A."/>
            <person name="Pierson L.S.III."/>
        </authorList>
    </citation>
    <scope>NUCLEOTIDE SEQUENCE [LARGE SCALE GENOMIC DNA]</scope>
    <source>
        <strain evidence="2 3">S611</strain>
    </source>
</reference>